<feature type="region of interest" description="Disordered" evidence="1">
    <location>
        <begin position="52"/>
        <end position="95"/>
    </location>
</feature>
<evidence type="ECO:0000256" key="1">
    <source>
        <dbReference type="SAM" id="MobiDB-lite"/>
    </source>
</evidence>
<dbReference type="EMBL" id="KK088421">
    <property type="protein sequence ID" value="EYE95762.1"/>
    <property type="molecule type" value="Genomic_DNA"/>
</dbReference>
<dbReference type="GeneID" id="63694076"/>
<feature type="region of interest" description="Disordered" evidence="1">
    <location>
        <begin position="201"/>
        <end position="241"/>
    </location>
</feature>
<organism evidence="2 3">
    <name type="scientific">Aspergillus ruber (strain CBS 135680)</name>
    <dbReference type="NCBI Taxonomy" id="1388766"/>
    <lineage>
        <taxon>Eukaryota</taxon>
        <taxon>Fungi</taxon>
        <taxon>Dikarya</taxon>
        <taxon>Ascomycota</taxon>
        <taxon>Pezizomycotina</taxon>
        <taxon>Eurotiomycetes</taxon>
        <taxon>Eurotiomycetidae</taxon>
        <taxon>Eurotiales</taxon>
        <taxon>Aspergillaceae</taxon>
        <taxon>Aspergillus</taxon>
        <taxon>Aspergillus subgen. Aspergillus</taxon>
    </lineage>
</organism>
<gene>
    <name evidence="2" type="ORF">EURHEDRAFT_377332</name>
</gene>
<name>A0A017SFM0_ASPRC</name>
<keyword evidence="3" id="KW-1185">Reference proteome</keyword>
<dbReference type="RefSeq" id="XP_040639450.1">
    <property type="nucleotide sequence ID" value="XM_040778952.1"/>
</dbReference>
<evidence type="ECO:0000313" key="3">
    <source>
        <dbReference type="Proteomes" id="UP000019804"/>
    </source>
</evidence>
<feature type="compositionally biased region" description="Polar residues" evidence="1">
    <location>
        <begin position="147"/>
        <end position="157"/>
    </location>
</feature>
<feature type="compositionally biased region" description="Basic and acidic residues" evidence="1">
    <location>
        <begin position="52"/>
        <end position="71"/>
    </location>
</feature>
<accession>A0A017SFM0</accession>
<dbReference type="AlphaFoldDB" id="A0A017SFM0"/>
<feature type="compositionally biased region" description="Polar residues" evidence="1">
    <location>
        <begin position="119"/>
        <end position="132"/>
    </location>
</feature>
<feature type="region of interest" description="Disordered" evidence="1">
    <location>
        <begin position="113"/>
        <end position="175"/>
    </location>
</feature>
<dbReference type="HOGENOM" id="CLU_841921_0_0_1"/>
<feature type="compositionally biased region" description="Acidic residues" evidence="1">
    <location>
        <begin position="202"/>
        <end position="229"/>
    </location>
</feature>
<reference evidence="3" key="1">
    <citation type="journal article" date="2014" name="Nat. Commun.">
        <title>Genomic adaptations of the halophilic Dead Sea filamentous fungus Eurotium rubrum.</title>
        <authorList>
            <person name="Kis-Papo T."/>
            <person name="Weig A.R."/>
            <person name="Riley R."/>
            <person name="Persoh D."/>
            <person name="Salamov A."/>
            <person name="Sun H."/>
            <person name="Lipzen A."/>
            <person name="Wasser S.P."/>
            <person name="Rambold G."/>
            <person name="Grigoriev I.V."/>
            <person name="Nevo E."/>
        </authorList>
    </citation>
    <scope>NUCLEOTIDE SEQUENCE [LARGE SCALE GENOMIC DNA]</scope>
    <source>
        <strain evidence="3">CBS 135680</strain>
    </source>
</reference>
<protein>
    <submittedName>
        <fullName evidence="2">Uncharacterized protein</fullName>
    </submittedName>
</protein>
<dbReference type="OrthoDB" id="10352341at2759"/>
<sequence>MMEEIDFELCLGVEKHYQAAIAHHEKMTTSSDNVSETTTPNLKSPCLHERQIDEHEQGGDKACERKTEAGGERCAQSNKRTKISASGNWREGNQTRPVTGVALCSIESSFPSLFSSSSTETVDMSMTATGRDSSNRDEKEQDEERSNTSSTLSSTFGNLHIHEHGAPPSSESGFTIYEDPEDRVIRDFGFYLPEHWYRYPEDDKENTDTLDDEDEDISTEEFELSDGGEETNHQRARRRQHFGHSQGTRMYYYHDVHWSSPSISVDDYMDTGGGEIMLTERSPRNHSLGSRTVWFNEDEEPSSFREVRGEAAETMSFLGAPPRRFLGGRR</sequence>
<feature type="compositionally biased region" description="Basic and acidic residues" evidence="1">
    <location>
        <begin position="133"/>
        <end position="146"/>
    </location>
</feature>
<dbReference type="Proteomes" id="UP000019804">
    <property type="component" value="Unassembled WGS sequence"/>
</dbReference>
<feature type="compositionally biased region" description="Polar residues" evidence="1">
    <location>
        <begin position="75"/>
        <end position="95"/>
    </location>
</feature>
<proteinExistence type="predicted"/>
<evidence type="ECO:0000313" key="2">
    <source>
        <dbReference type="EMBL" id="EYE95762.1"/>
    </source>
</evidence>